<dbReference type="AlphaFoldDB" id="A0A699I2Z5"/>
<gene>
    <name evidence="1" type="ORF">Tci_479461</name>
</gene>
<dbReference type="SUPFAM" id="SSF50630">
    <property type="entry name" value="Acid proteases"/>
    <property type="match status" value="1"/>
</dbReference>
<dbReference type="GO" id="GO:0003964">
    <property type="term" value="F:RNA-directed DNA polymerase activity"/>
    <property type="evidence" value="ECO:0007669"/>
    <property type="project" value="UniProtKB-KW"/>
</dbReference>
<accession>A0A699I2Z5</accession>
<evidence type="ECO:0000313" key="1">
    <source>
        <dbReference type="EMBL" id="GEZ07488.1"/>
    </source>
</evidence>
<keyword evidence="1" id="KW-0548">Nucleotidyltransferase</keyword>
<keyword evidence="1" id="KW-0695">RNA-directed DNA polymerase</keyword>
<dbReference type="CDD" id="cd00303">
    <property type="entry name" value="retropepsin_like"/>
    <property type="match status" value="1"/>
</dbReference>
<dbReference type="InterPro" id="IPR032567">
    <property type="entry name" value="RTL1-rel"/>
</dbReference>
<organism evidence="1">
    <name type="scientific">Tanacetum cinerariifolium</name>
    <name type="common">Dalmatian daisy</name>
    <name type="synonym">Chrysanthemum cinerariifolium</name>
    <dbReference type="NCBI Taxonomy" id="118510"/>
    <lineage>
        <taxon>Eukaryota</taxon>
        <taxon>Viridiplantae</taxon>
        <taxon>Streptophyta</taxon>
        <taxon>Embryophyta</taxon>
        <taxon>Tracheophyta</taxon>
        <taxon>Spermatophyta</taxon>
        <taxon>Magnoliopsida</taxon>
        <taxon>eudicotyledons</taxon>
        <taxon>Gunneridae</taxon>
        <taxon>Pentapetalae</taxon>
        <taxon>asterids</taxon>
        <taxon>campanulids</taxon>
        <taxon>Asterales</taxon>
        <taxon>Asteraceae</taxon>
        <taxon>Asteroideae</taxon>
        <taxon>Anthemideae</taxon>
        <taxon>Anthemidinae</taxon>
        <taxon>Tanacetum</taxon>
    </lineage>
</organism>
<reference evidence="1" key="1">
    <citation type="journal article" date="2019" name="Sci. Rep.">
        <title>Draft genome of Tanacetum cinerariifolium, the natural source of mosquito coil.</title>
        <authorList>
            <person name="Yamashiro T."/>
            <person name="Shiraishi A."/>
            <person name="Satake H."/>
            <person name="Nakayama K."/>
        </authorList>
    </citation>
    <scope>NUCLEOTIDE SEQUENCE</scope>
</reference>
<dbReference type="PANTHER" id="PTHR15503:SF45">
    <property type="entry name" value="RNA-DIRECTED DNA POLYMERASE HOMOLOG"/>
    <property type="match status" value="1"/>
</dbReference>
<name>A0A699I2Z5_TANCI</name>
<protein>
    <submittedName>
        <fullName evidence="1">Putative reverse transcriptase domain-containing protein</fullName>
    </submittedName>
</protein>
<dbReference type="EMBL" id="BKCJ010238234">
    <property type="protein sequence ID" value="GEZ07488.1"/>
    <property type="molecule type" value="Genomic_DNA"/>
</dbReference>
<proteinExistence type="predicted"/>
<comment type="caution">
    <text evidence="1">The sequence shown here is derived from an EMBL/GenBank/DDBJ whole genome shotgun (WGS) entry which is preliminary data.</text>
</comment>
<keyword evidence="1" id="KW-0808">Transferase</keyword>
<dbReference type="PANTHER" id="PTHR15503">
    <property type="entry name" value="LDOC1 RELATED"/>
    <property type="match status" value="1"/>
</dbReference>
<dbReference type="Pfam" id="PF08284">
    <property type="entry name" value="RVP_2"/>
    <property type="match status" value="1"/>
</dbReference>
<dbReference type="Gene3D" id="2.40.70.10">
    <property type="entry name" value="Acid Proteases"/>
    <property type="match status" value="1"/>
</dbReference>
<sequence length="328" mass="36829">MPPKRKSTSEAPTMTMAAIRQLVADSVTAALEAQAANMANADNTNINPKPREAPVARKCSYKEFMSCQTFNFKCLKGAVGLIRWFERTESVFSRRNCTKDCKGRSYMLRDRNAHQNPNVVTGMFFLNQHLARVLFDSGADKSFVSISLAPMLNIPPITIDTFYNIELADGSLVSINTVIQGVTLNLLNQPFKIDLMPIKLGSFDVIIGMDWLLKYHAKIICDEKVVHILINGETLIIQGDRSKTPLSLISCIKIERYISRGCQVFVAHVMEKKSDEKRLENILVVIEFPDGFPEDLPGLPLIRQVEFQINLIPRMAPISRAPYRLAPS</sequence>
<dbReference type="InterPro" id="IPR021109">
    <property type="entry name" value="Peptidase_aspartic_dom_sf"/>
</dbReference>